<dbReference type="EMBL" id="JALLBG020000087">
    <property type="protein sequence ID" value="KAL3766317.1"/>
    <property type="molecule type" value="Genomic_DNA"/>
</dbReference>
<dbReference type="AlphaFoldDB" id="A0ABD3MRL5"/>
<feature type="chain" id="PRO_5044788314" evidence="1">
    <location>
        <begin position="25"/>
        <end position="193"/>
    </location>
</feature>
<proteinExistence type="predicted"/>
<feature type="signal peptide" evidence="1">
    <location>
        <begin position="1"/>
        <end position="24"/>
    </location>
</feature>
<organism evidence="2 3">
    <name type="scientific">Discostella pseudostelligera</name>
    <dbReference type="NCBI Taxonomy" id="259834"/>
    <lineage>
        <taxon>Eukaryota</taxon>
        <taxon>Sar</taxon>
        <taxon>Stramenopiles</taxon>
        <taxon>Ochrophyta</taxon>
        <taxon>Bacillariophyta</taxon>
        <taxon>Coscinodiscophyceae</taxon>
        <taxon>Thalassiosirophycidae</taxon>
        <taxon>Stephanodiscales</taxon>
        <taxon>Stephanodiscaceae</taxon>
        <taxon>Discostella</taxon>
    </lineage>
</organism>
<keyword evidence="1" id="KW-0732">Signal</keyword>
<dbReference type="Proteomes" id="UP001530293">
    <property type="component" value="Unassembled WGS sequence"/>
</dbReference>
<protein>
    <submittedName>
        <fullName evidence="2">Uncharacterized protein</fullName>
    </submittedName>
</protein>
<evidence type="ECO:0000313" key="3">
    <source>
        <dbReference type="Proteomes" id="UP001530293"/>
    </source>
</evidence>
<accession>A0ABD3MRL5</accession>
<comment type="caution">
    <text evidence="2">The sequence shown here is derived from an EMBL/GenBank/DDBJ whole genome shotgun (WGS) entry which is preliminary data.</text>
</comment>
<reference evidence="2 3" key="1">
    <citation type="submission" date="2024-10" db="EMBL/GenBank/DDBJ databases">
        <title>Updated reference genomes for cyclostephanoid diatoms.</title>
        <authorList>
            <person name="Roberts W.R."/>
            <person name="Alverson A.J."/>
        </authorList>
    </citation>
    <scope>NUCLEOTIDE SEQUENCE [LARGE SCALE GENOMIC DNA]</scope>
    <source>
        <strain evidence="2 3">AJA232-27</strain>
    </source>
</reference>
<gene>
    <name evidence="2" type="ORF">ACHAWU_005709</name>
</gene>
<evidence type="ECO:0000313" key="2">
    <source>
        <dbReference type="EMBL" id="KAL3766317.1"/>
    </source>
</evidence>
<evidence type="ECO:0000256" key="1">
    <source>
        <dbReference type="SAM" id="SignalP"/>
    </source>
</evidence>
<sequence length="193" mass="20490">MKSPALTGLALVLIFALIPSFSQAFSTSRSLGQNLQFQLLSHPNAADDAKSIHGDRDGRIASRRRELLRAMVPSALTFLGPLTASAATTTNNISGAEKFCGTYSDPINHPGGTRTISLIGSDDVVGDYRLAQVVGGGGIGEPKEFVLPAVVVGDRAIIIDFSPKGGPRDFTGVLENDGSIKFIRDGNRWPRLK</sequence>
<keyword evidence="3" id="KW-1185">Reference proteome</keyword>
<name>A0ABD3MRL5_9STRA</name>